<comment type="similarity">
    <text evidence="10">Belongs to the CRISPR-associated endonuclease Cas1 family.</text>
</comment>
<evidence type="ECO:0000256" key="1">
    <source>
        <dbReference type="ARBA" id="ARBA00022722"/>
    </source>
</evidence>
<dbReference type="GO" id="GO:0043571">
    <property type="term" value="P:maintenance of CRISPR repeat elements"/>
    <property type="evidence" value="ECO:0007669"/>
    <property type="project" value="UniProtKB-UniRule"/>
</dbReference>
<dbReference type="NCBIfam" id="TIGR03640">
    <property type="entry name" value="cas1_DVULG"/>
    <property type="match status" value="1"/>
</dbReference>
<reference evidence="11" key="1">
    <citation type="journal article" date="2020" name="mSystems">
        <title>Genome- and Community-Level Interaction Insights into Carbon Utilization and Element Cycling Functions of Hydrothermarchaeota in Hydrothermal Sediment.</title>
        <authorList>
            <person name="Zhou Z."/>
            <person name="Liu Y."/>
            <person name="Xu W."/>
            <person name="Pan J."/>
            <person name="Luo Z.H."/>
            <person name="Li M."/>
        </authorList>
    </citation>
    <scope>NUCLEOTIDE SEQUENCE [LARGE SCALE GENOMIC DNA]</scope>
    <source>
        <strain evidence="11">SpSt-381</strain>
    </source>
</reference>
<dbReference type="GO" id="GO:0051607">
    <property type="term" value="P:defense response to virus"/>
    <property type="evidence" value="ECO:0007669"/>
    <property type="project" value="UniProtKB-UniRule"/>
</dbReference>
<evidence type="ECO:0000256" key="2">
    <source>
        <dbReference type="ARBA" id="ARBA00022723"/>
    </source>
</evidence>
<evidence type="ECO:0000256" key="9">
    <source>
        <dbReference type="ARBA" id="ARBA00038592"/>
    </source>
</evidence>
<sequence>MKRHLNTLFVTTQGAHLAKEGQTVVVKVDGEVRMQLPVHNLGSIVCFGQVSASPFLLGHCAENAVGVSFLTEHGRFLARVHGATSGNVLLRREQYRRADDPARCASIARAIVVAKVANCRVALLRAQRDRPHGEGAERLRAAAEVLAGHLVALEREPDLDATRGIEGIAARDYFAVFDDLISQQKEDFRFSGRSRRPPLDRMNALLSFVYTLLVHDVQGALESVGLDPAVGFLHRDRPGRPGLALDLMEEFRPFFADRLVLSLVNLRQLDARSFRVAESGAVLLNDDGRKAVLTAYQSRKLDVLEHPFLGEQTTVGLLPHLQALLLARHLRGDLDAYPPFFWR</sequence>
<dbReference type="GO" id="GO:0004520">
    <property type="term" value="F:DNA endonuclease activity"/>
    <property type="evidence" value="ECO:0007669"/>
    <property type="project" value="InterPro"/>
</dbReference>
<comment type="function">
    <text evidence="10">CRISPR (clustered regularly interspaced short palindromic repeat), is an adaptive immune system that provides protection against mobile genetic elements (viruses, transposable elements and conjugative plasmids). CRISPR clusters contain spacers, sequences complementary to antecedent mobile elements, and target invading nucleic acids. CRISPR clusters are transcribed and processed into CRISPR RNA (crRNA). Acts as a dsDNA endonuclease. Involved in the integration of spacer DNA into the CRISPR cassette.</text>
</comment>
<dbReference type="CDD" id="cd09721">
    <property type="entry name" value="Cas1_I-C"/>
    <property type="match status" value="1"/>
</dbReference>
<dbReference type="PANTHER" id="PTHR34353:SF2">
    <property type="entry name" value="CRISPR-ASSOCIATED ENDONUCLEASE CAS1 1"/>
    <property type="match status" value="1"/>
</dbReference>
<dbReference type="EC" id="3.1.-.-" evidence="10"/>
<dbReference type="Gene3D" id="3.100.10.20">
    <property type="entry name" value="CRISPR-associated endonuclease Cas1, N-terminal domain"/>
    <property type="match status" value="1"/>
</dbReference>
<dbReference type="HAMAP" id="MF_01470">
    <property type="entry name" value="Cas1"/>
    <property type="match status" value="1"/>
</dbReference>
<evidence type="ECO:0000256" key="5">
    <source>
        <dbReference type="ARBA" id="ARBA00022842"/>
    </source>
</evidence>
<dbReference type="Gene3D" id="1.20.120.920">
    <property type="entry name" value="CRISPR-associated endonuclease Cas1, C-terminal domain"/>
    <property type="match status" value="1"/>
</dbReference>
<dbReference type="GO" id="GO:0016787">
    <property type="term" value="F:hydrolase activity"/>
    <property type="evidence" value="ECO:0007669"/>
    <property type="project" value="UniProtKB-KW"/>
</dbReference>
<dbReference type="InterPro" id="IPR019856">
    <property type="entry name" value="CRISPR-assoc_Cas1_DVULG"/>
</dbReference>
<proteinExistence type="inferred from homology"/>
<dbReference type="EMBL" id="DSQF01000018">
    <property type="protein sequence ID" value="HGZ43544.1"/>
    <property type="molecule type" value="Genomic_DNA"/>
</dbReference>
<evidence type="ECO:0000256" key="7">
    <source>
        <dbReference type="ARBA" id="ARBA00023125"/>
    </source>
</evidence>
<dbReference type="InterPro" id="IPR050646">
    <property type="entry name" value="Cas1"/>
</dbReference>
<feature type="binding site" evidence="10">
    <location>
        <position position="166"/>
    </location>
    <ligand>
        <name>Mn(2+)</name>
        <dbReference type="ChEBI" id="CHEBI:29035"/>
    </ligand>
</feature>
<keyword evidence="3 10" id="KW-0255">Endonuclease</keyword>
<comment type="subunit">
    <text evidence="9 10">Homodimer, forms a heterotetramer with a Cas2 homodimer.</text>
</comment>
<dbReference type="InterPro" id="IPR042206">
    <property type="entry name" value="CRISPR-assoc_Cas1_C"/>
</dbReference>
<protein>
    <recommendedName>
        <fullName evidence="10">CRISPR-associated endonuclease Cas1</fullName>
        <ecNumber evidence="10">3.1.-.-</ecNumber>
    </recommendedName>
</protein>
<keyword evidence="1 10" id="KW-0540">Nuclease</keyword>
<evidence type="ECO:0000256" key="10">
    <source>
        <dbReference type="HAMAP-Rule" id="MF_01470"/>
    </source>
</evidence>
<keyword evidence="2 10" id="KW-0479">Metal-binding</keyword>
<name>A0A832I1R5_UNCEI</name>
<evidence type="ECO:0000256" key="4">
    <source>
        <dbReference type="ARBA" id="ARBA00022801"/>
    </source>
</evidence>
<accession>A0A832I1R5</accession>
<keyword evidence="7 10" id="KW-0238">DNA-binding</keyword>
<evidence type="ECO:0000256" key="8">
    <source>
        <dbReference type="ARBA" id="ARBA00023211"/>
    </source>
</evidence>
<gene>
    <name evidence="11" type="primary">cas1c</name>
    <name evidence="10" type="synonym">cas1</name>
    <name evidence="11" type="ORF">ENR23_08985</name>
</gene>
<evidence type="ECO:0000256" key="6">
    <source>
        <dbReference type="ARBA" id="ARBA00023118"/>
    </source>
</evidence>
<evidence type="ECO:0000313" key="11">
    <source>
        <dbReference type="EMBL" id="HGZ43544.1"/>
    </source>
</evidence>
<dbReference type="InterPro" id="IPR042211">
    <property type="entry name" value="CRISPR-assoc_Cas1_N"/>
</dbReference>
<keyword evidence="6 10" id="KW-0051">Antiviral defense</keyword>
<dbReference type="InterPro" id="IPR002729">
    <property type="entry name" value="CRISPR-assoc_Cas1"/>
</dbReference>
<organism evidence="11">
    <name type="scientific">Eiseniibacteriota bacterium</name>
    <dbReference type="NCBI Taxonomy" id="2212470"/>
    <lineage>
        <taxon>Bacteria</taxon>
        <taxon>Candidatus Eiseniibacteriota</taxon>
    </lineage>
</organism>
<feature type="binding site" evidence="10">
    <location>
        <position position="234"/>
    </location>
    <ligand>
        <name>Mn(2+)</name>
        <dbReference type="ChEBI" id="CHEBI:29035"/>
    </ligand>
</feature>
<dbReference type="GO" id="GO:0003677">
    <property type="term" value="F:DNA binding"/>
    <property type="evidence" value="ECO:0007669"/>
    <property type="project" value="UniProtKB-KW"/>
</dbReference>
<keyword evidence="5 10" id="KW-0460">Magnesium</keyword>
<dbReference type="PANTHER" id="PTHR34353">
    <property type="entry name" value="CRISPR-ASSOCIATED ENDONUCLEASE CAS1 1"/>
    <property type="match status" value="1"/>
</dbReference>
<dbReference type="GO" id="GO:0046872">
    <property type="term" value="F:metal ion binding"/>
    <property type="evidence" value="ECO:0007669"/>
    <property type="project" value="UniProtKB-UniRule"/>
</dbReference>
<dbReference type="NCBIfam" id="TIGR00287">
    <property type="entry name" value="cas1"/>
    <property type="match status" value="1"/>
</dbReference>
<feature type="binding site" evidence="10">
    <location>
        <position position="249"/>
    </location>
    <ligand>
        <name>Mn(2+)</name>
        <dbReference type="ChEBI" id="CHEBI:29035"/>
    </ligand>
</feature>
<keyword evidence="8 10" id="KW-0464">Manganese</keyword>
<comment type="caution">
    <text evidence="11">The sequence shown here is derived from an EMBL/GenBank/DDBJ whole genome shotgun (WGS) entry which is preliminary data.</text>
</comment>
<keyword evidence="4 10" id="KW-0378">Hydrolase</keyword>
<evidence type="ECO:0000256" key="3">
    <source>
        <dbReference type="ARBA" id="ARBA00022759"/>
    </source>
</evidence>
<dbReference type="AlphaFoldDB" id="A0A832I1R5"/>
<dbReference type="Pfam" id="PF01867">
    <property type="entry name" value="Cas_Cas1"/>
    <property type="match status" value="1"/>
</dbReference>
<comment type="cofactor">
    <cofactor evidence="10">
        <name>Mg(2+)</name>
        <dbReference type="ChEBI" id="CHEBI:18420"/>
    </cofactor>
    <cofactor evidence="10">
        <name>Mn(2+)</name>
        <dbReference type="ChEBI" id="CHEBI:29035"/>
    </cofactor>
</comment>